<name>A0A498K7N9_MALDO</name>
<dbReference type="Proteomes" id="UP000290289">
    <property type="component" value="Chromosome 4"/>
</dbReference>
<evidence type="ECO:0000313" key="1">
    <source>
        <dbReference type="EMBL" id="RXI01372.1"/>
    </source>
</evidence>
<accession>A0A498K7N9</accession>
<sequence length="98" mass="11214">MRELYYLVFYKDRKRCSVLVDFGVSLPAKSLRLRNKLHSVSCSEFKLPKKPPNQTRQLQMESMAMASDPDSSFFRVLLSTLIPNLAGDTKTPPGFLFI</sequence>
<evidence type="ECO:0000313" key="2">
    <source>
        <dbReference type="Proteomes" id="UP000290289"/>
    </source>
</evidence>
<dbReference type="EMBL" id="RDQH01000330">
    <property type="protein sequence ID" value="RXI01372.1"/>
    <property type="molecule type" value="Genomic_DNA"/>
</dbReference>
<dbReference type="AlphaFoldDB" id="A0A498K7N9"/>
<reference evidence="1 2" key="1">
    <citation type="submission" date="2018-10" db="EMBL/GenBank/DDBJ databases">
        <title>A high-quality apple genome assembly.</title>
        <authorList>
            <person name="Hu J."/>
        </authorList>
    </citation>
    <scope>NUCLEOTIDE SEQUENCE [LARGE SCALE GENOMIC DNA]</scope>
    <source>
        <strain evidence="2">cv. HFTH1</strain>
        <tissue evidence="1">Young leaf</tissue>
    </source>
</reference>
<organism evidence="1 2">
    <name type="scientific">Malus domestica</name>
    <name type="common">Apple</name>
    <name type="synonym">Pyrus malus</name>
    <dbReference type="NCBI Taxonomy" id="3750"/>
    <lineage>
        <taxon>Eukaryota</taxon>
        <taxon>Viridiplantae</taxon>
        <taxon>Streptophyta</taxon>
        <taxon>Embryophyta</taxon>
        <taxon>Tracheophyta</taxon>
        <taxon>Spermatophyta</taxon>
        <taxon>Magnoliopsida</taxon>
        <taxon>eudicotyledons</taxon>
        <taxon>Gunneridae</taxon>
        <taxon>Pentapetalae</taxon>
        <taxon>rosids</taxon>
        <taxon>fabids</taxon>
        <taxon>Rosales</taxon>
        <taxon>Rosaceae</taxon>
        <taxon>Amygdaloideae</taxon>
        <taxon>Maleae</taxon>
        <taxon>Malus</taxon>
    </lineage>
</organism>
<gene>
    <name evidence="1" type="ORF">DVH24_014721</name>
</gene>
<protein>
    <submittedName>
        <fullName evidence="1">Uncharacterized protein</fullName>
    </submittedName>
</protein>
<proteinExistence type="predicted"/>
<comment type="caution">
    <text evidence="1">The sequence shown here is derived from an EMBL/GenBank/DDBJ whole genome shotgun (WGS) entry which is preliminary data.</text>
</comment>
<keyword evidence="2" id="KW-1185">Reference proteome</keyword>